<keyword evidence="4" id="KW-1185">Reference proteome</keyword>
<dbReference type="EMBL" id="JANIEX010000746">
    <property type="protein sequence ID" value="KAJ3563555.1"/>
    <property type="molecule type" value="Genomic_DNA"/>
</dbReference>
<sequence length="1289" mass="144208">MLPTQVPLTTKEILMRDIADRAFDMFAERLQPQLTDLQSRLTKIDLAIENLDSKLEEQHDNTSKAFSALQKFLKDMKDLMGSQEEYLHTQLSKSFQGLDDHLSKSNSGLPKNSLKPRDRTSQSPELQASEIVDRLKNCFSNLEASLVCEVGDKHGQLITQVNELALLTQQGQDGQSDLHSTVIKDLATIKESCSILLNELKEAREARQEIGEGPRPHLIHAGACDNSLARELDTNMEALYLTGSLVHEFELRFNPPLLLQKDFCLDQYSRSLHIEMAGIFFLFQLLFLFAFILSFLSLFTDYCLVIQCSTLICIVLSSLSLRFIIVVAGPTLLFNFRRPSLEQLIINPIYWWPYLPLVPLEKQDVLKYAEGSLHSEDCLNSLNYYKLVQTTAEQAIGHAQRTAKEKSSVGLGVIPQFFLSQSLDIYFRHLARQKQRNNAKAAASQEMVTGTSVHPHPNLPASELVSQGSVITYPRTARNANPLYSAPSASPPILAPSTHTEVTPAASTLDAIPAPSSTTPLRHQVRSIVPVINFRSLSRFLANTSGSVVSENGSQTGAARNQDREMGEPQTAGVKRRREPSPELALRRRNNPAEYREQSLLRETWMDLDEYEEWTPGKEVSPSSRTQSYPMIAPSPPSLPPSNSPDVTHDHKHPSNAIVLYRPRTQPTLVTDASVPVINSKAIVLYRPPIHSEHSAPVSAPCTDLIAAGVCGIDPASPRGSAVDNTSSNSADSSMGSAGDQSMEILHAVSPLQTAPERLGCEPDMPHTALQLQRLSPDIVERAPEGRPFAAPLPVGFSELATQSTAPTRSLSAPHLPAGSSINNVDRTPLLPPSCDHALGSRSSERAQESNNDQDSAPVGVRSIALPENAANRCCGCRSCESPQCQPESPQRQPESSKHQPESSKRQPESSKRQPESPHAYYSSDGEDEMDIDELLPAKRAPQPRPLLPRYLTRSITTRSQVETHCAVTEDFTPKSKTLAECNFKRAIREFIEKLYENKKPLQIQTPSHAQLKRFQKSGKDIDGPTLTQLLMDFDGTSSRTPWNQRLCWLLAQSFLEEGQWPDYTTHNTQKAFMTHLVTLHRNYKKRSAPDDIETRIEARRRQTTNNQSQRQRQLRHRRAEAAHYFTAGEPAMQKFDDLWKKMSKDTCSGDEAESDPETHATRYVIKTPKWRNSLVTPWFRAWDALSISFRYGSDGKLLGPGQFPRIRISPSDEIEDRDAKAPPGLPRNFYDDDWYQSLDATGRRKLNAQPRIDLTFSKATIRTIERYQHIRTPKDIPLDINDPTLTPC</sequence>
<comment type="caution">
    <text evidence="3">The sequence shown here is derived from an EMBL/GenBank/DDBJ whole genome shotgun (WGS) entry which is preliminary data.</text>
</comment>
<keyword evidence="2" id="KW-0812">Transmembrane</keyword>
<proteinExistence type="predicted"/>
<feature type="region of interest" description="Disordered" evidence="1">
    <location>
        <begin position="547"/>
        <end position="591"/>
    </location>
</feature>
<feature type="region of interest" description="Disordered" evidence="1">
    <location>
        <begin position="804"/>
        <end position="859"/>
    </location>
</feature>
<feature type="compositionally biased region" description="Pro residues" evidence="1">
    <location>
        <begin position="633"/>
        <end position="643"/>
    </location>
</feature>
<feature type="region of interest" description="Disordered" evidence="1">
    <location>
        <begin position="105"/>
        <end position="127"/>
    </location>
</feature>
<feature type="compositionally biased region" description="Polar residues" evidence="1">
    <location>
        <begin position="884"/>
        <end position="894"/>
    </location>
</feature>
<name>A0AAD5VLN4_9AGAR</name>
<keyword evidence="2" id="KW-1133">Transmembrane helix</keyword>
<protein>
    <submittedName>
        <fullName evidence="3">Uncharacterized protein</fullName>
    </submittedName>
</protein>
<feature type="compositionally biased region" description="Polar residues" evidence="1">
    <location>
        <begin position="547"/>
        <end position="559"/>
    </location>
</feature>
<feature type="compositionally biased region" description="Basic and acidic residues" evidence="1">
    <location>
        <begin position="895"/>
        <end position="916"/>
    </location>
</feature>
<feature type="transmembrane region" description="Helical" evidence="2">
    <location>
        <begin position="311"/>
        <end position="334"/>
    </location>
</feature>
<feature type="region of interest" description="Disordered" evidence="1">
    <location>
        <begin position="718"/>
        <end position="738"/>
    </location>
</feature>
<feature type="compositionally biased region" description="Low complexity" evidence="1">
    <location>
        <begin position="721"/>
        <end position="738"/>
    </location>
</feature>
<evidence type="ECO:0000256" key="2">
    <source>
        <dbReference type="SAM" id="Phobius"/>
    </source>
</evidence>
<accession>A0AAD5VLN4</accession>
<evidence type="ECO:0000256" key="1">
    <source>
        <dbReference type="SAM" id="MobiDB-lite"/>
    </source>
</evidence>
<organism evidence="3 4">
    <name type="scientific">Leucocoprinus birnbaumii</name>
    <dbReference type="NCBI Taxonomy" id="56174"/>
    <lineage>
        <taxon>Eukaryota</taxon>
        <taxon>Fungi</taxon>
        <taxon>Dikarya</taxon>
        <taxon>Basidiomycota</taxon>
        <taxon>Agaricomycotina</taxon>
        <taxon>Agaricomycetes</taxon>
        <taxon>Agaricomycetidae</taxon>
        <taxon>Agaricales</taxon>
        <taxon>Agaricineae</taxon>
        <taxon>Agaricaceae</taxon>
        <taxon>Leucocoprinus</taxon>
    </lineage>
</organism>
<dbReference type="Proteomes" id="UP001213000">
    <property type="component" value="Unassembled WGS sequence"/>
</dbReference>
<evidence type="ECO:0000313" key="3">
    <source>
        <dbReference type="EMBL" id="KAJ3563555.1"/>
    </source>
</evidence>
<reference evidence="3" key="1">
    <citation type="submission" date="2022-07" db="EMBL/GenBank/DDBJ databases">
        <title>Genome Sequence of Leucocoprinus birnbaumii.</title>
        <authorList>
            <person name="Buettner E."/>
        </authorList>
    </citation>
    <scope>NUCLEOTIDE SEQUENCE</scope>
    <source>
        <strain evidence="3">VT141</strain>
    </source>
</reference>
<feature type="transmembrane region" description="Helical" evidence="2">
    <location>
        <begin position="276"/>
        <end position="299"/>
    </location>
</feature>
<feature type="region of interest" description="Disordered" evidence="1">
    <location>
        <begin position="614"/>
        <end position="652"/>
    </location>
</feature>
<feature type="region of interest" description="Disordered" evidence="1">
    <location>
        <begin position="884"/>
        <end position="927"/>
    </location>
</feature>
<evidence type="ECO:0000313" key="4">
    <source>
        <dbReference type="Proteomes" id="UP001213000"/>
    </source>
</evidence>
<keyword evidence="2" id="KW-0472">Membrane</keyword>
<gene>
    <name evidence="3" type="ORF">NP233_g8866</name>
</gene>